<dbReference type="OrthoDB" id="5816320at2"/>
<evidence type="ECO:0000313" key="3">
    <source>
        <dbReference type="Proteomes" id="UP000321113"/>
    </source>
</evidence>
<protein>
    <submittedName>
        <fullName evidence="2">Uncharacterized protein</fullName>
    </submittedName>
</protein>
<evidence type="ECO:0000313" key="2">
    <source>
        <dbReference type="EMBL" id="GEM81380.1"/>
    </source>
</evidence>
<name>A0A511QVJ7_9VIBR</name>
<gene>
    <name evidence="2" type="ORF">VSU01S_36250</name>
</gene>
<dbReference type="AlphaFoldDB" id="A0A511QVJ7"/>
<proteinExistence type="predicted"/>
<dbReference type="RefSeq" id="WP_119008328.1">
    <property type="nucleotide sequence ID" value="NZ_BJXK01000022.1"/>
</dbReference>
<feature type="chain" id="PRO_5022152264" evidence="1">
    <location>
        <begin position="25"/>
        <end position="143"/>
    </location>
</feature>
<keyword evidence="3" id="KW-1185">Reference proteome</keyword>
<comment type="caution">
    <text evidence="2">The sequence shown here is derived from an EMBL/GenBank/DDBJ whole genome shotgun (WGS) entry which is preliminary data.</text>
</comment>
<accession>A0A511QVJ7</accession>
<keyword evidence="1" id="KW-0732">Signal</keyword>
<sequence length="143" mass="15147">MPYIIRQFVILLLVAALAPMQAIASDAKAPVLSGGLTASQLLDLGPATQQGLPDTSSHSQHNPLAIVQTQRYASVPKQAQELGGAPDHNSDPTAFSYQASDYAYSARLQVGQAVFNHVTGAHRLSGWKDSNALYVALNGQFSS</sequence>
<feature type="signal peptide" evidence="1">
    <location>
        <begin position="1"/>
        <end position="24"/>
    </location>
</feature>
<reference evidence="2 3" key="1">
    <citation type="submission" date="2019-07" db="EMBL/GenBank/DDBJ databases">
        <title>Whole genome shotgun sequence of Vibrio superstes NBRC 103154.</title>
        <authorList>
            <person name="Hosoyama A."/>
            <person name="Uohara A."/>
            <person name="Ohji S."/>
            <person name="Ichikawa N."/>
        </authorList>
    </citation>
    <scope>NUCLEOTIDE SEQUENCE [LARGE SCALE GENOMIC DNA]</scope>
    <source>
        <strain evidence="2 3">NBRC 103154</strain>
    </source>
</reference>
<dbReference type="Proteomes" id="UP000321113">
    <property type="component" value="Unassembled WGS sequence"/>
</dbReference>
<organism evidence="2 3">
    <name type="scientific">Vibrio superstes NBRC 103154</name>
    <dbReference type="NCBI Taxonomy" id="1219062"/>
    <lineage>
        <taxon>Bacteria</taxon>
        <taxon>Pseudomonadati</taxon>
        <taxon>Pseudomonadota</taxon>
        <taxon>Gammaproteobacteria</taxon>
        <taxon>Vibrionales</taxon>
        <taxon>Vibrionaceae</taxon>
        <taxon>Vibrio</taxon>
    </lineage>
</organism>
<dbReference type="EMBL" id="BJXK01000022">
    <property type="protein sequence ID" value="GEM81380.1"/>
    <property type="molecule type" value="Genomic_DNA"/>
</dbReference>
<evidence type="ECO:0000256" key="1">
    <source>
        <dbReference type="SAM" id="SignalP"/>
    </source>
</evidence>